<evidence type="ECO:0000256" key="3">
    <source>
        <dbReference type="ARBA" id="ARBA00022679"/>
    </source>
</evidence>
<dbReference type="Pfam" id="PF00550">
    <property type="entry name" value="PP-binding"/>
    <property type="match status" value="2"/>
</dbReference>
<dbReference type="InterPro" id="IPR013968">
    <property type="entry name" value="PKS_KR"/>
</dbReference>
<dbReference type="InterPro" id="IPR016036">
    <property type="entry name" value="Malonyl_transacylase_ACP-bd"/>
</dbReference>
<dbReference type="PROSITE" id="PS50075">
    <property type="entry name" value="CARRIER"/>
    <property type="match status" value="2"/>
</dbReference>
<dbReference type="PROSITE" id="PS00606">
    <property type="entry name" value="KS3_1"/>
    <property type="match status" value="1"/>
</dbReference>
<dbReference type="SMART" id="SM01294">
    <property type="entry name" value="PKS_PP_betabranch"/>
    <property type="match status" value="2"/>
</dbReference>
<dbReference type="SUPFAM" id="SSF47336">
    <property type="entry name" value="ACP-like"/>
    <property type="match status" value="2"/>
</dbReference>
<name>A0ABW1BJP2_9ACTN</name>
<dbReference type="Pfam" id="PF16197">
    <property type="entry name" value="KAsynt_C_assoc"/>
    <property type="match status" value="1"/>
</dbReference>
<dbReference type="Gene3D" id="6.10.140.1830">
    <property type="match status" value="2"/>
</dbReference>
<dbReference type="SUPFAM" id="SSF52151">
    <property type="entry name" value="FabD/lysophospholipase-like"/>
    <property type="match status" value="1"/>
</dbReference>
<keyword evidence="4" id="KW-0045">Antibiotic biosynthesis</keyword>
<dbReference type="Gene3D" id="3.40.50.720">
    <property type="entry name" value="NAD(P)-binding Rossmann-like Domain"/>
    <property type="match status" value="2"/>
</dbReference>
<keyword evidence="1" id="KW-0596">Phosphopantetheine</keyword>
<evidence type="ECO:0000259" key="8">
    <source>
        <dbReference type="PROSITE" id="PS50075"/>
    </source>
</evidence>
<keyword evidence="5" id="KW-0511">Multifunctional enzyme</keyword>
<feature type="non-terminal residue" evidence="10">
    <location>
        <position position="1"/>
    </location>
</feature>
<dbReference type="InterPro" id="IPR057326">
    <property type="entry name" value="KR_dom"/>
</dbReference>
<dbReference type="SUPFAM" id="SSF51735">
    <property type="entry name" value="NAD(P)-binding Rossmann-fold domains"/>
    <property type="match status" value="4"/>
</dbReference>
<evidence type="ECO:0000313" key="11">
    <source>
        <dbReference type="Proteomes" id="UP001596112"/>
    </source>
</evidence>
<dbReference type="Gene3D" id="3.30.70.3290">
    <property type="match status" value="1"/>
</dbReference>
<feature type="domain" description="Carrier" evidence="8">
    <location>
        <begin position="2191"/>
        <end position="2266"/>
    </location>
</feature>
<dbReference type="InterPro" id="IPR016039">
    <property type="entry name" value="Thiolase-like"/>
</dbReference>
<dbReference type="NCBIfam" id="NF045894">
    <property type="entry name" value="PKS_plus_SDR"/>
    <property type="match status" value="1"/>
</dbReference>
<evidence type="ECO:0000256" key="7">
    <source>
        <dbReference type="SAM" id="MobiDB-lite"/>
    </source>
</evidence>
<dbReference type="EMBL" id="JBHSNZ010000068">
    <property type="protein sequence ID" value="MFC5813330.1"/>
    <property type="molecule type" value="Genomic_DNA"/>
</dbReference>
<dbReference type="SMART" id="SM00822">
    <property type="entry name" value="PKS_KR"/>
    <property type="match status" value="2"/>
</dbReference>
<dbReference type="InterPro" id="IPR009081">
    <property type="entry name" value="PP-bd_ACP"/>
</dbReference>
<evidence type="ECO:0000256" key="1">
    <source>
        <dbReference type="ARBA" id="ARBA00022450"/>
    </source>
</evidence>
<dbReference type="SMART" id="SM00827">
    <property type="entry name" value="PKS_AT"/>
    <property type="match status" value="1"/>
</dbReference>
<evidence type="ECO:0000256" key="6">
    <source>
        <dbReference type="ARBA" id="ARBA00023315"/>
    </source>
</evidence>
<reference evidence="11" key="1">
    <citation type="journal article" date="2019" name="Int. J. Syst. Evol. Microbiol.">
        <title>The Global Catalogue of Microorganisms (GCM) 10K type strain sequencing project: providing services to taxonomists for standard genome sequencing and annotation.</title>
        <authorList>
            <consortium name="The Broad Institute Genomics Platform"/>
            <consortium name="The Broad Institute Genome Sequencing Center for Infectious Disease"/>
            <person name="Wu L."/>
            <person name="Ma J."/>
        </authorList>
    </citation>
    <scope>NUCLEOTIDE SEQUENCE [LARGE SCALE GENOMIC DNA]</scope>
    <source>
        <strain evidence="11">JCM 9918</strain>
    </source>
</reference>
<dbReference type="CDD" id="cd00833">
    <property type="entry name" value="PKS"/>
    <property type="match status" value="1"/>
</dbReference>
<dbReference type="InterPro" id="IPR001227">
    <property type="entry name" value="Ac_transferase_dom_sf"/>
</dbReference>
<dbReference type="SMART" id="SM00825">
    <property type="entry name" value="PKS_KS"/>
    <property type="match status" value="1"/>
</dbReference>
<dbReference type="Pfam" id="PF00109">
    <property type="entry name" value="ketoacyl-synt"/>
    <property type="match status" value="1"/>
</dbReference>
<dbReference type="InterPro" id="IPR036736">
    <property type="entry name" value="ACP-like_sf"/>
</dbReference>
<dbReference type="SUPFAM" id="SSF53901">
    <property type="entry name" value="Thiolase-like"/>
    <property type="match status" value="1"/>
</dbReference>
<evidence type="ECO:0000256" key="4">
    <source>
        <dbReference type="ARBA" id="ARBA00023194"/>
    </source>
</evidence>
<dbReference type="Proteomes" id="UP001596112">
    <property type="component" value="Unassembled WGS sequence"/>
</dbReference>
<dbReference type="SUPFAM" id="SSF55048">
    <property type="entry name" value="Probable ACP-binding domain of malonyl-CoA ACP transacylase"/>
    <property type="match status" value="1"/>
</dbReference>
<dbReference type="Gene3D" id="1.10.1200.10">
    <property type="entry name" value="ACP-like"/>
    <property type="match status" value="2"/>
</dbReference>
<keyword evidence="6" id="KW-0012">Acyltransferase</keyword>
<feature type="region of interest" description="Disordered" evidence="7">
    <location>
        <begin position="289"/>
        <end position="315"/>
    </location>
</feature>
<dbReference type="InterPro" id="IPR016035">
    <property type="entry name" value="Acyl_Trfase/lysoPLipase"/>
</dbReference>
<dbReference type="Pfam" id="PF02801">
    <property type="entry name" value="Ketoacyl-synt_C"/>
    <property type="match status" value="1"/>
</dbReference>
<evidence type="ECO:0000256" key="5">
    <source>
        <dbReference type="ARBA" id="ARBA00023268"/>
    </source>
</evidence>
<feature type="domain" description="Ketosynthase family 3 (KS3)" evidence="9">
    <location>
        <begin position="699"/>
        <end position="1126"/>
    </location>
</feature>
<sequence>VDARFWEAVEREDLEAVADTLGLAEGGDVLADALPVLSGWRRRQAARAAVDGWRYRVVWRPAGSDAGSSRALDGTWLVVVPEGENVLAGEVSDALTRHGAAVRVLTLSAEHVARAERVVRDGQAGPDTLDLPDPLDAVLGAALAEDAEPPAGVLSLLALDEKPLPEHPVLPAGAALTVRLLQALGRAGADAPLWCVTRGAVATGDHEPVQRPAQAAVWGLGRVAALEFPERWGGLVDLPGASDGRLARRDGDALCRVLASYGGGAEDQVALRAHQIFVRRFVPAGLSTETETEAKADTARPSGAESPRRSWAPRGTALVTGGTGALGAHVARWLAAGGAEDIVLVGRRDVSDDARFTGLRDEVTALGARLTTAVCDVSERAALEALLDSLRTEGRAVRTVVHAAGVGTLGALADLGTEAFAEVVSGKVAGARHLIDLLDPAETDALVLFSSISGVWGVADHAAYAAANATLDALAEHARRTRGLAVTSVAWGPWDGGGMIAEELRDPLRRRGIPVIAPEPAMAALQVALDQDDTVVAVADVDWARFVPVFSAARPAPLVADLEPRTEPPAVSRRGTDPAVTPESSLAQRLAALPDADRDRFVQDLVRAEAAAVLGHDSADAVDGAYAFKELGFDSVSAVELRNRLTARTGLTIPTTVVFDHPTPLALAAHLRLLALGRPADGPAPASLTTCMPLPAPDDDPVVIVSMGCRYPGGIASPDDLWRVVTEGEDVISGLPTDRGWPTTGFYDPDPDHPGTSYVRHGGFLHDAGEFDAAFFGISPREAAAMDPQQRLLLETSWEAFERAGIDPRTLRGSSTGVFTGLTDQNYGSLLSRSADGTEGYLVTGASTAVASGRVSYVLGLEGPAVTVDTACSSSLVALHLAVRSLRSGECTMALAGAAMVMADPAPFVGFSRQRGLAPDGRCKPFAEAADGFSLAEGVGVLLLERLSDARRNGHPVLAVVRGTAINQDGASNGLSAPSGPAQQRVIRAALTDARVSGAEVDVVEAHGTGTRLGDPIEAQALLATYGQDRTEERPLLIGSVKSNIGHTQTASGLAGVIKMVLAMRHGVAPGTLHVDAPSSHVDWSAGAVSLLTGAVDWPRVDGRPRRAGVSSFGISGTNAHVVLEEAPEPDAEALTPAGDDRAPVFAPGALVAWTVSGRGGEGLAGQAARLLSVDASPVDVAWSLAATRTAFENRAVVLGEGRDQLLAGLEELASGDAVTGAGVVRGAVAGAADRVAFVFPGQGAQWVGMGRELWDSSPVFAASMEACGEALAPFTGWSLVDVVRGGGELLDVDVVQPVSWAVMVSLAAVWRACGVEPSVVVGHSQGEIAAAVVAGGLSLEDGARVVALRSRAIRAIAGRGGMVSVPLSLEAVEGLLEGWAGRVDVAAVNGPGSVVVAGDADALDELVAHCEAGEIRARRVPVDYASHTWHVEAIEGELADVLASVTPRSGEIPFFSTTEGRIVDTGELDAGYWYRNLRHRVRFAEAVEGLVAQGFGAFVEVSSHPVLGMAVQEAAPDAVVVGSLRRDDGGATRLLTSLAEAWVRGIGVEWTAVLAGQGAVTVPLPTYAFQRRRYWLDLPEPVTRPGGDAVAGDEVDARFWEAVEREDLEALADTLDLDPEGQDGLGAVGPALPLLAEWRRRRKESALLDSWRYAVTWQPAAPSATGPAALPSRWLVVLPAPGEGSTEPDTVCGALIERLRGHEGVEQVATLGLDAAGADQEVLVDRLREAFEAHPGTGAVLNLLPLVRDGGAVADVRDVAVPDVLAATFLLMRALTDVKADAPLWTVTRGAVDVPGPATGDDAGPRPEQAALWGLGRVYGLDHPQHWGGLVDLPQGLDSPDGLDGPVWKRVAEALTGADDEDQFAVRADGLHVRRMVRKPVGTPADSGDGPRPEVRFAGTTLITGGTGALGAHLARRLAATGADHLLLVSRRGPDAPGAGELVSELTALGARVTLAACDITDRTSLADVLAAVPEDAPLGTVVHAAGAEPPSAALGDTDLTDLRDVMSAKIAGAVHLDALLADRPEVALVLFSSGAGVWGDGGHSGYAAANAYLDAFAARRRARGRTATAIAWGAWAGGGMVHEAEGDRLRRYGVLTMDPEVAVGAVLQALEHDETSLVVADVGWDRFAATYSATRRRRLFDEIPEARPAAPVRPGPDQDAAGGGPDTDGGPAAALVRRLAAAGRAERERTVLHLIRTQVGAVLGHDGVAAIAPGQAFRDLGFDSLTAVELRNRLKEATGLVLPATLVFDHPTPAALGERLLAGLVPDTPAEEPGERDGAVGLTPAASLDALEAAVATLDPTDDTARTRITTRLQALLWRLSDSPADTPATGPAPDDEILGAVSDDEMFDLINKELGLG</sequence>
<dbReference type="Pfam" id="PF08659">
    <property type="entry name" value="KR"/>
    <property type="match status" value="2"/>
</dbReference>
<dbReference type="PANTHER" id="PTHR43775">
    <property type="entry name" value="FATTY ACID SYNTHASE"/>
    <property type="match status" value="1"/>
</dbReference>
<dbReference type="PROSITE" id="PS52004">
    <property type="entry name" value="KS3_2"/>
    <property type="match status" value="1"/>
</dbReference>
<evidence type="ECO:0000259" key="9">
    <source>
        <dbReference type="PROSITE" id="PS52004"/>
    </source>
</evidence>
<dbReference type="PROSITE" id="PS00012">
    <property type="entry name" value="PHOSPHOPANTETHEINE"/>
    <property type="match status" value="2"/>
</dbReference>
<evidence type="ECO:0000313" key="10">
    <source>
        <dbReference type="EMBL" id="MFC5813330.1"/>
    </source>
</evidence>
<dbReference type="Gene3D" id="3.40.366.10">
    <property type="entry name" value="Malonyl-Coenzyme A Acyl Carrier Protein, domain 2"/>
    <property type="match status" value="1"/>
</dbReference>
<dbReference type="Gene3D" id="3.40.47.10">
    <property type="match status" value="1"/>
</dbReference>
<dbReference type="InterPro" id="IPR014031">
    <property type="entry name" value="Ketoacyl_synth_C"/>
</dbReference>
<keyword evidence="11" id="KW-1185">Reference proteome</keyword>
<feature type="region of interest" description="Disordered" evidence="7">
    <location>
        <begin position="2144"/>
        <end position="2173"/>
    </location>
</feature>
<comment type="caution">
    <text evidence="10">The sequence shown here is derived from an EMBL/GenBank/DDBJ whole genome shotgun (WGS) entry which is preliminary data.</text>
</comment>
<dbReference type="InterPro" id="IPR006162">
    <property type="entry name" value="Ppantetheine_attach_site"/>
</dbReference>
<dbReference type="InterPro" id="IPR041618">
    <property type="entry name" value="PKS_DE"/>
</dbReference>
<dbReference type="PANTHER" id="PTHR43775:SF51">
    <property type="entry name" value="INACTIVE PHENOLPHTHIOCEROL SYNTHESIS POLYKETIDE SYNTHASE TYPE I PKS1-RELATED"/>
    <property type="match status" value="1"/>
</dbReference>
<organism evidence="10 11">
    <name type="scientific">Streptomyces heilongjiangensis</name>
    <dbReference type="NCBI Taxonomy" id="945052"/>
    <lineage>
        <taxon>Bacteria</taxon>
        <taxon>Bacillati</taxon>
        <taxon>Actinomycetota</taxon>
        <taxon>Actinomycetes</taxon>
        <taxon>Kitasatosporales</taxon>
        <taxon>Streptomycetaceae</taxon>
        <taxon>Streptomyces</taxon>
    </lineage>
</organism>
<dbReference type="Pfam" id="PF00698">
    <property type="entry name" value="Acyl_transf_1"/>
    <property type="match status" value="1"/>
</dbReference>
<dbReference type="InterPro" id="IPR018201">
    <property type="entry name" value="Ketoacyl_synth_AS"/>
</dbReference>
<dbReference type="InterPro" id="IPR032821">
    <property type="entry name" value="PKS_assoc"/>
</dbReference>
<protein>
    <submittedName>
        <fullName evidence="10">Type I polyketide synthase</fullName>
    </submittedName>
</protein>
<dbReference type="SMART" id="SM00823">
    <property type="entry name" value="PKS_PP"/>
    <property type="match status" value="2"/>
</dbReference>
<keyword evidence="2" id="KW-0597">Phosphoprotein</keyword>
<dbReference type="InterPro" id="IPR036291">
    <property type="entry name" value="NAD(P)-bd_dom_sf"/>
</dbReference>
<feature type="domain" description="Carrier" evidence="8">
    <location>
        <begin position="600"/>
        <end position="675"/>
    </location>
</feature>
<dbReference type="Pfam" id="PF18369">
    <property type="entry name" value="PKS_DE"/>
    <property type="match status" value="2"/>
</dbReference>
<proteinExistence type="predicted"/>
<dbReference type="InterPro" id="IPR050091">
    <property type="entry name" value="PKS_NRPS_Biosynth_Enz"/>
</dbReference>
<accession>A0ABW1BJP2</accession>
<dbReference type="InterPro" id="IPR014043">
    <property type="entry name" value="Acyl_transferase_dom"/>
</dbReference>
<dbReference type="CDD" id="cd08952">
    <property type="entry name" value="KR_1_SDR_x"/>
    <property type="match status" value="2"/>
</dbReference>
<keyword evidence="3" id="KW-0808">Transferase</keyword>
<dbReference type="InterPro" id="IPR020841">
    <property type="entry name" value="PKS_Beta-ketoAc_synthase_dom"/>
</dbReference>
<dbReference type="InterPro" id="IPR014030">
    <property type="entry name" value="Ketoacyl_synth_N"/>
</dbReference>
<feature type="region of interest" description="Disordered" evidence="7">
    <location>
        <begin position="563"/>
        <end position="582"/>
    </location>
</feature>
<evidence type="ECO:0000256" key="2">
    <source>
        <dbReference type="ARBA" id="ARBA00022553"/>
    </source>
</evidence>
<gene>
    <name evidence="10" type="ORF">ACFQGO_38540</name>
</gene>
<dbReference type="InterPro" id="IPR020806">
    <property type="entry name" value="PKS_PP-bd"/>
</dbReference>